<evidence type="ECO:0000256" key="10">
    <source>
        <dbReference type="ARBA" id="ARBA00048048"/>
    </source>
</evidence>
<evidence type="ECO:0000313" key="15">
    <source>
        <dbReference type="EMBL" id="KAF9454208.1"/>
    </source>
</evidence>
<feature type="domain" description="Palmitoyltransferase DHHC" evidence="14">
    <location>
        <begin position="91"/>
        <end position="217"/>
    </location>
</feature>
<dbReference type="Pfam" id="PF01529">
    <property type="entry name" value="DHHC"/>
    <property type="match status" value="1"/>
</dbReference>
<evidence type="ECO:0000256" key="6">
    <source>
        <dbReference type="ARBA" id="ARBA00023136"/>
    </source>
</evidence>
<dbReference type="GO" id="GO:0019706">
    <property type="term" value="F:protein-cysteine S-palmitoyltransferase activity"/>
    <property type="evidence" value="ECO:0007669"/>
    <property type="project" value="UniProtKB-UniRule"/>
</dbReference>
<organism evidence="15 16">
    <name type="scientific">Macrolepiota fuliginosa MF-IS2</name>
    <dbReference type="NCBI Taxonomy" id="1400762"/>
    <lineage>
        <taxon>Eukaryota</taxon>
        <taxon>Fungi</taxon>
        <taxon>Dikarya</taxon>
        <taxon>Basidiomycota</taxon>
        <taxon>Agaricomycotina</taxon>
        <taxon>Agaricomycetes</taxon>
        <taxon>Agaricomycetidae</taxon>
        <taxon>Agaricales</taxon>
        <taxon>Agaricineae</taxon>
        <taxon>Agaricaceae</taxon>
        <taxon>Macrolepiota</taxon>
    </lineage>
</organism>
<dbReference type="EMBL" id="MU151056">
    <property type="protein sequence ID" value="KAF9454208.1"/>
    <property type="molecule type" value="Genomic_DNA"/>
</dbReference>
<keyword evidence="6 11" id="KW-0472">Membrane</keyword>
<keyword evidence="2 11" id="KW-0808">Transferase</keyword>
<reference evidence="15" key="1">
    <citation type="submission" date="2020-11" db="EMBL/GenBank/DDBJ databases">
        <authorList>
            <consortium name="DOE Joint Genome Institute"/>
            <person name="Ahrendt S."/>
            <person name="Riley R."/>
            <person name="Andreopoulos W."/>
            <person name="Labutti K."/>
            <person name="Pangilinan J."/>
            <person name="Ruiz-Duenas F.J."/>
            <person name="Barrasa J.M."/>
            <person name="Sanchez-Garcia M."/>
            <person name="Camarero S."/>
            <person name="Miyauchi S."/>
            <person name="Serrano A."/>
            <person name="Linde D."/>
            <person name="Babiker R."/>
            <person name="Drula E."/>
            <person name="Ayuso-Fernandez I."/>
            <person name="Pacheco R."/>
            <person name="Padilla G."/>
            <person name="Ferreira P."/>
            <person name="Barriuso J."/>
            <person name="Kellner H."/>
            <person name="Castanera R."/>
            <person name="Alfaro M."/>
            <person name="Ramirez L."/>
            <person name="Pisabarro A.G."/>
            <person name="Kuo A."/>
            <person name="Tritt A."/>
            <person name="Lipzen A."/>
            <person name="He G."/>
            <person name="Yan M."/>
            <person name="Ng V."/>
            <person name="Cullen D."/>
            <person name="Martin F."/>
            <person name="Rosso M.-N."/>
            <person name="Henrissat B."/>
            <person name="Hibbett D."/>
            <person name="Martinez A.T."/>
            <person name="Grigoriev I.V."/>
        </authorList>
    </citation>
    <scope>NUCLEOTIDE SEQUENCE</scope>
    <source>
        <strain evidence="15">MF-IS2</strain>
    </source>
</reference>
<dbReference type="GO" id="GO:0005789">
    <property type="term" value="C:endoplasmic reticulum membrane"/>
    <property type="evidence" value="ECO:0007669"/>
    <property type="project" value="UniProtKB-SubCell"/>
</dbReference>
<evidence type="ECO:0000256" key="3">
    <source>
        <dbReference type="ARBA" id="ARBA00022692"/>
    </source>
</evidence>
<feature type="region of interest" description="Disordered" evidence="13">
    <location>
        <begin position="299"/>
        <end position="383"/>
    </location>
</feature>
<comment type="catalytic activity">
    <reaction evidence="10 11 12">
        <text>L-cysteinyl-[protein] + hexadecanoyl-CoA = S-hexadecanoyl-L-cysteinyl-[protein] + CoA</text>
        <dbReference type="Rhea" id="RHEA:36683"/>
        <dbReference type="Rhea" id="RHEA-COMP:10131"/>
        <dbReference type="Rhea" id="RHEA-COMP:11032"/>
        <dbReference type="ChEBI" id="CHEBI:29950"/>
        <dbReference type="ChEBI" id="CHEBI:57287"/>
        <dbReference type="ChEBI" id="CHEBI:57379"/>
        <dbReference type="ChEBI" id="CHEBI:74151"/>
        <dbReference type="EC" id="2.3.1.225"/>
    </reaction>
</comment>
<feature type="transmembrane region" description="Helical" evidence="11 12">
    <location>
        <begin position="41"/>
        <end position="60"/>
    </location>
</feature>
<evidence type="ECO:0000256" key="5">
    <source>
        <dbReference type="ARBA" id="ARBA00022989"/>
    </source>
</evidence>
<keyword evidence="8 11" id="KW-0449">Lipoprotein</keyword>
<feature type="compositionally biased region" description="Polar residues" evidence="13">
    <location>
        <begin position="309"/>
        <end position="318"/>
    </location>
</feature>
<dbReference type="AlphaFoldDB" id="A0A9P6CAK9"/>
<keyword evidence="16" id="KW-1185">Reference proteome</keyword>
<evidence type="ECO:0000256" key="9">
    <source>
        <dbReference type="ARBA" id="ARBA00023315"/>
    </source>
</evidence>
<evidence type="ECO:0000256" key="7">
    <source>
        <dbReference type="ARBA" id="ARBA00023139"/>
    </source>
</evidence>
<evidence type="ECO:0000256" key="12">
    <source>
        <dbReference type="RuleBase" id="RU079119"/>
    </source>
</evidence>
<evidence type="ECO:0000256" key="4">
    <source>
        <dbReference type="ARBA" id="ARBA00022824"/>
    </source>
</evidence>
<dbReference type="PROSITE" id="PS50216">
    <property type="entry name" value="DHHC"/>
    <property type="match status" value="1"/>
</dbReference>
<name>A0A9P6CAK9_9AGAR</name>
<feature type="region of interest" description="Disordered" evidence="13">
    <location>
        <begin position="423"/>
        <end position="445"/>
    </location>
</feature>
<feature type="active site" description="S-palmitoyl cysteine intermediate" evidence="11">
    <location>
        <position position="123"/>
    </location>
</feature>
<feature type="compositionally biased region" description="Acidic residues" evidence="13">
    <location>
        <begin position="428"/>
        <end position="438"/>
    </location>
</feature>
<dbReference type="InterPro" id="IPR001594">
    <property type="entry name" value="Palmitoyltrfase_DHHC"/>
</dbReference>
<keyword evidence="4 11" id="KW-0256">Endoplasmic reticulum</keyword>
<feature type="compositionally biased region" description="Basic and acidic residues" evidence="13">
    <location>
        <begin position="335"/>
        <end position="350"/>
    </location>
</feature>
<feature type="transmembrane region" description="Helical" evidence="11 12">
    <location>
        <begin position="6"/>
        <end position="29"/>
    </location>
</feature>
<dbReference type="PANTHER" id="PTHR12246">
    <property type="entry name" value="PALMITOYLTRANSFERASE ZDHHC16"/>
    <property type="match status" value="1"/>
</dbReference>
<keyword evidence="5 11" id="KW-1133">Transmembrane helix</keyword>
<dbReference type="HAMAP" id="MF_03199">
    <property type="entry name" value="DHHC_PAT_PFA4"/>
    <property type="match status" value="1"/>
</dbReference>
<keyword evidence="7 11" id="KW-0564">Palmitate</keyword>
<comment type="caution">
    <text evidence="15">The sequence shown here is derived from an EMBL/GenBank/DDBJ whole genome shotgun (WGS) entry which is preliminary data.</text>
</comment>
<dbReference type="Proteomes" id="UP000807342">
    <property type="component" value="Unassembled WGS sequence"/>
</dbReference>
<sequence>MGRITGLLFVNFVLCLICFIAYSSQIFVIWPWYKREVSVELLTLLIPFNVLVGLLLWNYYLCIITDPGTVPESWRPDTHTEGYEVKKLTGSPRYCRMCQKYKPPRSHHCKQCNRCVLRMDHHCPWINNCVGHFNHGHFIRFLFYVDIACSYHLMMVTRRVLDAMNSPYWDGPSNTEFIFIILNYVTSAPVLLAVGGFSIYHFNALLGNTTTIERWEKDKAATMVRKGKISEVRFPYDLGRRRNINSVLGKRPLMWCCPTRPLGSGLKYELSTRDGVAAVWPPRDPDTYKPENYDHLETSSPWTYGHDTLNPTLQPTSSSRRRTGAKSRDSCIPVTHDRVPPYHPDYDKGESYPTGDDDSDSQVNSDDDVEGDDVPLGTMYGQSDVRMRRGSEGYEVRPVSREQMLRQYLESVGEDYDRYIRYIPQPESESDEEVDDAPVEAAPAM</sequence>
<keyword evidence="3 11" id="KW-0812">Transmembrane</keyword>
<feature type="transmembrane region" description="Helical" evidence="11 12">
    <location>
        <begin position="177"/>
        <end position="200"/>
    </location>
</feature>
<protein>
    <recommendedName>
        <fullName evidence="11">Palmitoyltransferase PFA4</fullName>
        <ecNumber evidence="11">2.3.1.225</ecNumber>
    </recommendedName>
    <alternativeName>
        <fullName evidence="11">Protein S-acyltransferase</fullName>
        <shortName evidence="11">PAT</shortName>
    </alternativeName>
    <alternativeName>
        <fullName evidence="11">Protein fatty acyltransferase 4</fullName>
    </alternativeName>
</protein>
<evidence type="ECO:0000256" key="8">
    <source>
        <dbReference type="ARBA" id="ARBA00023288"/>
    </source>
</evidence>
<dbReference type="OrthoDB" id="331948at2759"/>
<dbReference type="InterPro" id="IPR033682">
    <property type="entry name" value="PFA4"/>
</dbReference>
<proteinExistence type="inferred from homology"/>
<evidence type="ECO:0000256" key="1">
    <source>
        <dbReference type="ARBA" id="ARBA00004141"/>
    </source>
</evidence>
<dbReference type="EC" id="2.3.1.225" evidence="11"/>
<comment type="similarity">
    <text evidence="11">Belongs to the DHHC palmitoyltransferase family. PFA4 subfamily.</text>
</comment>
<dbReference type="InterPro" id="IPR039859">
    <property type="entry name" value="PFA4/ZDH16/20/ERF2-like"/>
</dbReference>
<comment type="function">
    <text evidence="11">Mediates the reversible addition of palmitate to target proteins, thereby regulating their membrane association and biological function.</text>
</comment>
<evidence type="ECO:0000256" key="2">
    <source>
        <dbReference type="ARBA" id="ARBA00022679"/>
    </source>
</evidence>
<gene>
    <name evidence="11" type="primary">PFA4</name>
    <name evidence="15" type="ORF">P691DRAFT_810935</name>
</gene>
<comment type="domain">
    <text evidence="11 12">The DHHC domain is required for palmitoyltransferase activity.</text>
</comment>
<feature type="compositionally biased region" description="Acidic residues" evidence="13">
    <location>
        <begin position="355"/>
        <end position="373"/>
    </location>
</feature>
<feature type="transmembrane region" description="Helical" evidence="11 12">
    <location>
        <begin position="138"/>
        <end position="156"/>
    </location>
</feature>
<evidence type="ECO:0000259" key="14">
    <source>
        <dbReference type="Pfam" id="PF01529"/>
    </source>
</evidence>
<accession>A0A9P6CAK9</accession>
<keyword evidence="9 11" id="KW-0012">Acyltransferase</keyword>
<evidence type="ECO:0000256" key="11">
    <source>
        <dbReference type="HAMAP-Rule" id="MF_03199"/>
    </source>
</evidence>
<evidence type="ECO:0000256" key="13">
    <source>
        <dbReference type="SAM" id="MobiDB-lite"/>
    </source>
</evidence>
<evidence type="ECO:0000313" key="16">
    <source>
        <dbReference type="Proteomes" id="UP000807342"/>
    </source>
</evidence>
<comment type="subcellular location">
    <subcellularLocation>
        <location evidence="11">Endoplasmic reticulum membrane</location>
        <topology evidence="11">Multi-pass membrane protein</topology>
    </subcellularLocation>
    <subcellularLocation>
        <location evidence="1">Membrane</location>
        <topology evidence="1">Multi-pass membrane protein</topology>
    </subcellularLocation>
</comment>